<protein>
    <recommendedName>
        <fullName evidence="5">Membrane anchor Opy2 N-terminal domain-containing protein</fullName>
    </recommendedName>
</protein>
<name>A0A2A9NWH0_9AGAR</name>
<feature type="region of interest" description="Disordered" evidence="1">
    <location>
        <begin position="234"/>
        <end position="256"/>
    </location>
</feature>
<keyword evidence="4" id="KW-1185">Reference proteome</keyword>
<dbReference type="EMBL" id="KZ301977">
    <property type="protein sequence ID" value="PFH52701.1"/>
    <property type="molecule type" value="Genomic_DNA"/>
</dbReference>
<keyword evidence="2" id="KW-1133">Transmembrane helix</keyword>
<feature type="compositionally biased region" description="Low complexity" evidence="1">
    <location>
        <begin position="494"/>
        <end position="505"/>
    </location>
</feature>
<feature type="region of interest" description="Disordered" evidence="1">
    <location>
        <begin position="148"/>
        <end position="178"/>
    </location>
</feature>
<feature type="transmembrane region" description="Helical" evidence="2">
    <location>
        <begin position="65"/>
        <end position="87"/>
    </location>
</feature>
<keyword evidence="2" id="KW-0812">Transmembrane</keyword>
<dbReference type="AlphaFoldDB" id="A0A2A9NWH0"/>
<feature type="compositionally biased region" description="Polar residues" evidence="1">
    <location>
        <begin position="148"/>
        <end position="170"/>
    </location>
</feature>
<gene>
    <name evidence="3" type="ORF">AMATHDRAFT_55992</name>
</gene>
<feature type="region of interest" description="Disordered" evidence="1">
    <location>
        <begin position="361"/>
        <end position="403"/>
    </location>
</feature>
<evidence type="ECO:0000256" key="2">
    <source>
        <dbReference type="SAM" id="Phobius"/>
    </source>
</evidence>
<organism evidence="3 4">
    <name type="scientific">Amanita thiersii Skay4041</name>
    <dbReference type="NCBI Taxonomy" id="703135"/>
    <lineage>
        <taxon>Eukaryota</taxon>
        <taxon>Fungi</taxon>
        <taxon>Dikarya</taxon>
        <taxon>Basidiomycota</taxon>
        <taxon>Agaricomycotina</taxon>
        <taxon>Agaricomycetes</taxon>
        <taxon>Agaricomycetidae</taxon>
        <taxon>Agaricales</taxon>
        <taxon>Pluteineae</taxon>
        <taxon>Amanitaceae</taxon>
        <taxon>Amanita</taxon>
    </lineage>
</organism>
<dbReference type="Proteomes" id="UP000242287">
    <property type="component" value="Unassembled WGS sequence"/>
</dbReference>
<reference evidence="3 4" key="1">
    <citation type="submission" date="2014-02" db="EMBL/GenBank/DDBJ databases">
        <title>Transposable element dynamics among asymbiotic and ectomycorrhizal Amanita fungi.</title>
        <authorList>
            <consortium name="DOE Joint Genome Institute"/>
            <person name="Hess J."/>
            <person name="Skrede I."/>
            <person name="Wolfe B."/>
            <person name="LaButti K."/>
            <person name="Ohm R.A."/>
            <person name="Grigoriev I.V."/>
            <person name="Pringle A."/>
        </authorList>
    </citation>
    <scope>NUCLEOTIDE SEQUENCE [LARGE SCALE GENOMIC DNA]</scope>
    <source>
        <strain evidence="3 4">SKay4041</strain>
    </source>
</reference>
<evidence type="ECO:0000256" key="1">
    <source>
        <dbReference type="SAM" id="MobiDB-lite"/>
    </source>
</evidence>
<dbReference type="STRING" id="703135.A0A2A9NWH0"/>
<keyword evidence="2" id="KW-0472">Membrane</keyword>
<feature type="region of interest" description="Disordered" evidence="1">
    <location>
        <begin position="301"/>
        <end position="322"/>
    </location>
</feature>
<feature type="region of interest" description="Disordered" evidence="1">
    <location>
        <begin position="491"/>
        <end position="554"/>
    </location>
</feature>
<sequence>MRIDPLFPRQSSDDCIKCPDPTPCSCTPDQDCIQINRDCHSCSRTTCVARPSSSNNTSSGVSKGALAGGIIGALLFLGFALGLFLCYRRRSRRLRAIAAANREIKKDVPAPAETVLNRPNPTEKLPPSPSEMGIIRNYPMASTTTINLDPQSQDASRHTSNAASFHTPSNPFDDDHSIQTAKTEGTNVIPIALVPPESFCTRTSQADSSTTSQPSRPPRSPELNLNLDHVNVSHDSLRAPNYPVSTRSGFSTSSRNSYMSSASYSSDFLNEAPMIVTPGKTAVRQVLGVVKAEVISATSLTTDSLKPPSSKPTIGSPLASSSFGPADVVKELDESQETTDPFSDKHSSTYAVYGVSPAPAVSTFGQGSQPPTPSDWIPEQPKLPWGSFNDGSSRPSSLSTQAGSTIDIGNAKRVNVSEALSPDRTTMARLISPVNMTTVGNLQQQQQRALAHAQAQAQGLDQTRRVSGSSVISATSTRSYSILESFPIVPPSPISDRPIRSPQSPLSQQSFTVKPSSPLAQHSFNVTPPTPNSQNTFNDEADTASQNNDLPAPPNRRILALSTVSTASSGLGSFPFQIETGTGPEVNPPVPTNGRQRASLDTLALTSDLSSYPLGFDRDSIQMPLPPLPKNI</sequence>
<dbReference type="OrthoDB" id="2402916at2759"/>
<feature type="region of interest" description="Disordered" evidence="1">
    <location>
        <begin position="201"/>
        <end position="222"/>
    </location>
</feature>
<accession>A0A2A9NWH0</accession>
<evidence type="ECO:0008006" key="5">
    <source>
        <dbReference type="Google" id="ProtNLM"/>
    </source>
</evidence>
<feature type="compositionally biased region" description="Polar residues" evidence="1">
    <location>
        <begin position="506"/>
        <end position="549"/>
    </location>
</feature>
<evidence type="ECO:0000313" key="3">
    <source>
        <dbReference type="EMBL" id="PFH52701.1"/>
    </source>
</evidence>
<feature type="compositionally biased region" description="Polar residues" evidence="1">
    <location>
        <begin position="389"/>
        <end position="403"/>
    </location>
</feature>
<evidence type="ECO:0000313" key="4">
    <source>
        <dbReference type="Proteomes" id="UP000242287"/>
    </source>
</evidence>
<proteinExistence type="predicted"/>